<evidence type="ECO:0000259" key="2">
    <source>
        <dbReference type="Pfam" id="PF01425"/>
    </source>
</evidence>
<evidence type="ECO:0000256" key="1">
    <source>
        <dbReference type="ARBA" id="ARBA00009199"/>
    </source>
</evidence>
<sequence>MTTEDLCFTPATELARLYRAGTLSPVTVVEAVLARIAAHDNKINAFVTVCGESALAEARAAEHGFKSGHPLGPLAGIPVTLKDLTLTRGIPTQYGSKTRRGFIPDSDAPIVTRLRQAGAIVLGKTTTPEFGWIGTGRSPLTGLTHTPWRIGLTSGGSSAGAAAAAAAGFGPLHQGSDAAGSVRLPAHFCGVYGLKPSFGRVPIHPVSNTDYSSHLGPLTRTVADAALMLKVMAGPHPWDHTSLEAPPADYPALLEAIPPRPRLAYSADFGHARVDPEVAALARAGAERLAAALEVPLHEAHPPWGPLGPELIRFFWPAHWSVHAPKLAEFRAEMDPGFVACIEEGTRIGVSAYQLMRERKYAYIRDIEISFEIWDFLLSPAASVAAFPADRLVPEGWAAHPWDWLAWAEFSYPFDLSGNPSASLPCGFTKAGLPVGLQITGRRFDDLGVLQLSRAFERAAPWAGARPPL</sequence>
<dbReference type="Gene3D" id="3.90.1300.10">
    <property type="entry name" value="Amidase signature (AS) domain"/>
    <property type="match status" value="1"/>
</dbReference>
<proteinExistence type="inferred from homology"/>
<gene>
    <name evidence="3" type="ORF">ENY07_00820</name>
</gene>
<comment type="similarity">
    <text evidence="1">Belongs to the amidase family.</text>
</comment>
<comment type="caution">
    <text evidence="3">The sequence shown here is derived from an EMBL/GenBank/DDBJ whole genome shotgun (WGS) entry which is preliminary data.</text>
</comment>
<evidence type="ECO:0000313" key="3">
    <source>
        <dbReference type="EMBL" id="HGC41760.1"/>
    </source>
</evidence>
<dbReference type="InterPro" id="IPR036928">
    <property type="entry name" value="AS_sf"/>
</dbReference>
<dbReference type="PANTHER" id="PTHR11895">
    <property type="entry name" value="TRANSAMIDASE"/>
    <property type="match status" value="1"/>
</dbReference>
<dbReference type="SUPFAM" id="SSF75304">
    <property type="entry name" value="Amidase signature (AS) enzymes"/>
    <property type="match status" value="1"/>
</dbReference>
<feature type="domain" description="Amidase" evidence="2">
    <location>
        <begin position="28"/>
        <end position="449"/>
    </location>
</feature>
<dbReference type="InterPro" id="IPR023631">
    <property type="entry name" value="Amidase_dom"/>
</dbReference>
<dbReference type="PANTHER" id="PTHR11895:SF7">
    <property type="entry name" value="GLUTAMYL-TRNA(GLN) AMIDOTRANSFERASE SUBUNIT A, MITOCHONDRIAL"/>
    <property type="match status" value="1"/>
</dbReference>
<dbReference type="GO" id="GO:0003824">
    <property type="term" value="F:catalytic activity"/>
    <property type="evidence" value="ECO:0007669"/>
    <property type="project" value="InterPro"/>
</dbReference>
<protein>
    <submittedName>
        <fullName evidence="3">Amidase</fullName>
    </submittedName>
</protein>
<reference evidence="3" key="1">
    <citation type="journal article" date="2020" name="mSystems">
        <title>Genome- and Community-Level Interaction Insights into Carbon Utilization and Element Cycling Functions of Hydrothermarchaeota in Hydrothermal Sediment.</title>
        <authorList>
            <person name="Zhou Z."/>
            <person name="Liu Y."/>
            <person name="Xu W."/>
            <person name="Pan J."/>
            <person name="Luo Z.H."/>
            <person name="Li M."/>
        </authorList>
    </citation>
    <scope>NUCLEOTIDE SEQUENCE</scope>
    <source>
        <strain evidence="3">SpSt-997</strain>
    </source>
</reference>
<dbReference type="InterPro" id="IPR000120">
    <property type="entry name" value="Amidase"/>
</dbReference>
<accession>A0A8J4H9I1</accession>
<dbReference type="AlphaFoldDB" id="A0A8J4H9I1"/>
<name>A0A8J4H9I1_9PROT</name>
<organism evidence="3">
    <name type="scientific">Acidicaldus sp</name>
    <dbReference type="NCBI Taxonomy" id="1872105"/>
    <lineage>
        <taxon>Bacteria</taxon>
        <taxon>Pseudomonadati</taxon>
        <taxon>Pseudomonadota</taxon>
        <taxon>Alphaproteobacteria</taxon>
        <taxon>Acetobacterales</taxon>
        <taxon>Acetobacteraceae</taxon>
        <taxon>Acidicaldus</taxon>
    </lineage>
</organism>
<dbReference type="Pfam" id="PF01425">
    <property type="entry name" value="Amidase"/>
    <property type="match status" value="1"/>
</dbReference>
<dbReference type="EMBL" id="DTQM01000014">
    <property type="protein sequence ID" value="HGC41760.1"/>
    <property type="molecule type" value="Genomic_DNA"/>
</dbReference>